<evidence type="ECO:0000256" key="7">
    <source>
        <dbReference type="ARBA" id="ARBA00022692"/>
    </source>
</evidence>
<evidence type="ECO:0000256" key="9">
    <source>
        <dbReference type="ARBA" id="ARBA00023030"/>
    </source>
</evidence>
<keyword evidence="9" id="KW-0339">Growth factor</keyword>
<protein>
    <recommendedName>
        <fullName evidence="13">EGF-like domain-containing protein</fullName>
    </recommendedName>
</protein>
<dbReference type="GO" id="GO:0048513">
    <property type="term" value="P:animal organ development"/>
    <property type="evidence" value="ECO:0007669"/>
    <property type="project" value="TreeGrafter"/>
</dbReference>
<evidence type="ECO:0000256" key="5">
    <source>
        <dbReference type="ARBA" id="ARBA00022525"/>
    </source>
</evidence>
<dbReference type="Gene3D" id="2.10.25.10">
    <property type="entry name" value="Laminin"/>
    <property type="match status" value="1"/>
</dbReference>
<reference evidence="14" key="1">
    <citation type="submission" date="2025-08" db="UniProtKB">
        <authorList>
            <consortium name="Ensembl"/>
        </authorList>
    </citation>
    <scope>IDENTIFICATION</scope>
</reference>
<dbReference type="Proteomes" id="UP000694546">
    <property type="component" value="Chromosome 18"/>
</dbReference>
<dbReference type="GO" id="GO:0045499">
    <property type="term" value="F:chemorepellent activity"/>
    <property type="evidence" value="ECO:0007669"/>
    <property type="project" value="TreeGrafter"/>
</dbReference>
<accession>A0A8C5BF60</accession>
<reference evidence="14" key="2">
    <citation type="submission" date="2025-09" db="UniProtKB">
        <authorList>
            <consortium name="Ensembl"/>
        </authorList>
    </citation>
    <scope>IDENTIFICATION</scope>
</reference>
<dbReference type="Pfam" id="PF00008">
    <property type="entry name" value="EGF"/>
    <property type="match status" value="1"/>
</dbReference>
<dbReference type="GO" id="GO:0005615">
    <property type="term" value="C:extracellular space"/>
    <property type="evidence" value="ECO:0007669"/>
    <property type="project" value="TreeGrafter"/>
</dbReference>
<evidence type="ECO:0000256" key="8">
    <source>
        <dbReference type="ARBA" id="ARBA00022989"/>
    </source>
</evidence>
<keyword evidence="5" id="KW-0964">Secreted</keyword>
<dbReference type="AlphaFoldDB" id="A0A8C5BF60"/>
<dbReference type="GO" id="GO:0007399">
    <property type="term" value="P:nervous system development"/>
    <property type="evidence" value="ECO:0007669"/>
    <property type="project" value="InterPro"/>
</dbReference>
<keyword evidence="15" id="KW-1185">Reference proteome</keyword>
<dbReference type="GeneTree" id="ENSGT00940000156754"/>
<name>A0A8C5BF60_GADMO</name>
<evidence type="ECO:0000256" key="12">
    <source>
        <dbReference type="PROSITE-ProRule" id="PRU00076"/>
    </source>
</evidence>
<keyword evidence="7" id="KW-0812">Transmembrane</keyword>
<proteinExistence type="inferred from homology"/>
<keyword evidence="4" id="KW-1003">Cell membrane</keyword>
<dbReference type="OMA" id="HITHDYF"/>
<evidence type="ECO:0000313" key="15">
    <source>
        <dbReference type="Proteomes" id="UP000694546"/>
    </source>
</evidence>
<evidence type="ECO:0000256" key="1">
    <source>
        <dbReference type="ARBA" id="ARBA00004251"/>
    </source>
</evidence>
<feature type="disulfide bond" evidence="12">
    <location>
        <begin position="55"/>
        <end position="64"/>
    </location>
</feature>
<dbReference type="InterPro" id="IPR040180">
    <property type="entry name" value="Neuregulin"/>
</dbReference>
<evidence type="ECO:0000256" key="11">
    <source>
        <dbReference type="ARBA" id="ARBA00023157"/>
    </source>
</evidence>
<evidence type="ECO:0000313" key="14">
    <source>
        <dbReference type="Ensembl" id="ENSGMOP00000044655.1"/>
    </source>
</evidence>
<evidence type="ECO:0000256" key="3">
    <source>
        <dbReference type="ARBA" id="ARBA00008216"/>
    </source>
</evidence>
<dbReference type="PROSITE" id="PS01186">
    <property type="entry name" value="EGF_2"/>
    <property type="match status" value="1"/>
</dbReference>
<dbReference type="Ensembl" id="ENSGMOT00000057559.1">
    <property type="protein sequence ID" value="ENSGMOP00000044655.1"/>
    <property type="gene ID" value="ENSGMOG00000028184.1"/>
</dbReference>
<evidence type="ECO:0000256" key="10">
    <source>
        <dbReference type="ARBA" id="ARBA00023136"/>
    </source>
</evidence>
<organism evidence="14 15">
    <name type="scientific">Gadus morhua</name>
    <name type="common">Atlantic cod</name>
    <dbReference type="NCBI Taxonomy" id="8049"/>
    <lineage>
        <taxon>Eukaryota</taxon>
        <taxon>Metazoa</taxon>
        <taxon>Chordata</taxon>
        <taxon>Craniata</taxon>
        <taxon>Vertebrata</taxon>
        <taxon>Euteleostomi</taxon>
        <taxon>Actinopterygii</taxon>
        <taxon>Neopterygii</taxon>
        <taxon>Teleostei</taxon>
        <taxon>Neoteleostei</taxon>
        <taxon>Acanthomorphata</taxon>
        <taxon>Zeiogadaria</taxon>
        <taxon>Gadariae</taxon>
        <taxon>Gadiformes</taxon>
        <taxon>Gadoidei</taxon>
        <taxon>Gadidae</taxon>
        <taxon>Gadus</taxon>
    </lineage>
</organism>
<dbReference type="GO" id="GO:0008083">
    <property type="term" value="F:growth factor activity"/>
    <property type="evidence" value="ECO:0007669"/>
    <property type="project" value="UniProtKB-KW"/>
</dbReference>
<comment type="similarity">
    <text evidence="3">Belongs to the neuregulin family.</text>
</comment>
<dbReference type="PANTHER" id="PTHR11100">
    <property type="entry name" value="HEREGULIN-NEUREGULIN FAMILY MEMBER"/>
    <property type="match status" value="1"/>
</dbReference>
<sequence>SRWEALAAAVAPTLPGLRSEVFKPCVEDKDLAFCLNDGECSIIETRAGVHRHCRCKEGYHGLRCDQFVPKTDAILSDPSMFNFFPFFSFCRLVCM</sequence>
<dbReference type="GO" id="GO:0005886">
    <property type="term" value="C:plasma membrane"/>
    <property type="evidence" value="ECO:0007669"/>
    <property type="project" value="UniProtKB-SubCell"/>
</dbReference>
<dbReference type="InterPro" id="IPR000742">
    <property type="entry name" value="EGF"/>
</dbReference>
<keyword evidence="11 12" id="KW-1015">Disulfide bond</keyword>
<dbReference type="PROSITE" id="PS00022">
    <property type="entry name" value="EGF_1"/>
    <property type="match status" value="1"/>
</dbReference>
<comment type="subcellular location">
    <subcellularLocation>
        <location evidence="1">Cell membrane</location>
        <topology evidence="1">Single-pass type I membrane protein</topology>
    </subcellularLocation>
    <subcellularLocation>
        <location evidence="2">Secreted</location>
    </subcellularLocation>
</comment>
<keyword evidence="8" id="KW-1133">Transmembrane helix</keyword>
<dbReference type="PANTHER" id="PTHR11100:SF28">
    <property type="entry name" value="NEUREGULIN 3B"/>
    <property type="match status" value="1"/>
</dbReference>
<dbReference type="GO" id="GO:0035556">
    <property type="term" value="P:intracellular signal transduction"/>
    <property type="evidence" value="ECO:0007669"/>
    <property type="project" value="TreeGrafter"/>
</dbReference>
<evidence type="ECO:0000256" key="4">
    <source>
        <dbReference type="ARBA" id="ARBA00022475"/>
    </source>
</evidence>
<feature type="domain" description="EGF-like" evidence="13">
    <location>
        <begin position="21"/>
        <end position="65"/>
    </location>
</feature>
<evidence type="ECO:0000256" key="2">
    <source>
        <dbReference type="ARBA" id="ARBA00004613"/>
    </source>
</evidence>
<comment type="caution">
    <text evidence="12">Lacks conserved residue(s) required for the propagation of feature annotation.</text>
</comment>
<evidence type="ECO:0000256" key="6">
    <source>
        <dbReference type="ARBA" id="ARBA00022536"/>
    </source>
</evidence>
<dbReference type="SUPFAM" id="SSF57196">
    <property type="entry name" value="EGF/Laminin"/>
    <property type="match status" value="1"/>
</dbReference>
<dbReference type="PROSITE" id="PS50026">
    <property type="entry name" value="EGF_3"/>
    <property type="match status" value="1"/>
</dbReference>
<keyword evidence="6 12" id="KW-0245">EGF-like domain</keyword>
<evidence type="ECO:0000259" key="13">
    <source>
        <dbReference type="PROSITE" id="PS50026"/>
    </source>
</evidence>
<keyword evidence="10" id="KW-0472">Membrane</keyword>